<evidence type="ECO:0000256" key="2">
    <source>
        <dbReference type="ARBA" id="ARBA00022618"/>
    </source>
</evidence>
<dbReference type="GO" id="GO:0031145">
    <property type="term" value="P:anaphase-promoting complex-dependent catabolic process"/>
    <property type="evidence" value="ECO:0007669"/>
    <property type="project" value="TreeGrafter"/>
</dbReference>
<evidence type="ECO:0008006" key="7">
    <source>
        <dbReference type="Google" id="ProtNLM"/>
    </source>
</evidence>
<organism evidence="5 6">
    <name type="scientific">Clytia hemisphaerica</name>
    <dbReference type="NCBI Taxonomy" id="252671"/>
    <lineage>
        <taxon>Eukaryota</taxon>
        <taxon>Metazoa</taxon>
        <taxon>Cnidaria</taxon>
        <taxon>Hydrozoa</taxon>
        <taxon>Hydroidolina</taxon>
        <taxon>Leptothecata</taxon>
        <taxon>Obeliida</taxon>
        <taxon>Clytiidae</taxon>
        <taxon>Clytia</taxon>
    </lineage>
</organism>
<dbReference type="Proteomes" id="UP000594262">
    <property type="component" value="Unplaced"/>
</dbReference>
<evidence type="ECO:0000256" key="4">
    <source>
        <dbReference type="ARBA" id="ARBA00023306"/>
    </source>
</evidence>
<evidence type="ECO:0000256" key="1">
    <source>
        <dbReference type="ARBA" id="ARBA00010547"/>
    </source>
</evidence>
<dbReference type="PANTHER" id="PTHR12827:SF3">
    <property type="entry name" value="ANAPHASE-PROMOTING COMPLEX SUBUNIT 1"/>
    <property type="match status" value="1"/>
</dbReference>
<evidence type="ECO:0000313" key="5">
    <source>
        <dbReference type="EnsemblMetazoa" id="CLYHEMP022297.2"/>
    </source>
</evidence>
<dbReference type="GO" id="GO:0005680">
    <property type="term" value="C:anaphase-promoting complex"/>
    <property type="evidence" value="ECO:0007669"/>
    <property type="project" value="InterPro"/>
</dbReference>
<dbReference type="AlphaFoldDB" id="A0A7M5XFQ0"/>
<dbReference type="GO" id="GO:0051301">
    <property type="term" value="P:cell division"/>
    <property type="evidence" value="ECO:0007669"/>
    <property type="project" value="UniProtKB-KW"/>
</dbReference>
<evidence type="ECO:0000256" key="3">
    <source>
        <dbReference type="ARBA" id="ARBA00022776"/>
    </source>
</evidence>
<reference evidence="5" key="1">
    <citation type="submission" date="2021-01" db="UniProtKB">
        <authorList>
            <consortium name="EnsemblMetazoa"/>
        </authorList>
    </citation>
    <scope>IDENTIFICATION</scope>
</reference>
<name>A0A7M5XFQ0_9CNID</name>
<comment type="similarity">
    <text evidence="1">Belongs to the APC1 family.</text>
</comment>
<keyword evidence="4" id="KW-0131">Cell cycle</keyword>
<dbReference type="InterPro" id="IPR011989">
    <property type="entry name" value="ARM-like"/>
</dbReference>
<sequence length="448" mass="49517">MKYSTVLMKIFATISKYTQSTSSSSDPEEMLAQLKLAGKESLVDTIINIMLKEGFTADDLDKLPIGYQIPIKEIFHHTRSTNQIAMSLETAMFLGREDIVSLKQLELKENTNLSSKLKPSHDEDDKDGMLIDEQMFEIRFKDDLRVHEVKRLLNSSVPVTVSVEQKPDMNDHAFAKEEESKLLILSKRTMSLSVARGMLTLGTAEPKSSKAVIIPTLDLSGRSSTSNKTVQIPQSDLNALLLWPNFHNGVAAGLKIARENCKVDSTWILLNKLKYSELNASHSGFLFALGLMGHLSSLPKLHLHDYLIKGHALTTVALLIGTAATKIGTKNTDAYKLLCLHLDSLLPPTALELNIPRISQTASALSLGLLFFGTGDLHLVKILLREIGKPPGVEIESSNDRESHALSAGLALGMIMIGQGTDNMKILDWDVFNLLYNYINRGKKNELV</sequence>
<keyword evidence="6" id="KW-1185">Reference proteome</keyword>
<dbReference type="GO" id="GO:0007091">
    <property type="term" value="P:metaphase/anaphase transition of mitotic cell cycle"/>
    <property type="evidence" value="ECO:0007669"/>
    <property type="project" value="TreeGrafter"/>
</dbReference>
<accession>A0A7M5XFQ0</accession>
<dbReference type="OrthoDB" id="5976116at2759"/>
<keyword evidence="3" id="KW-0498">Mitosis</keyword>
<dbReference type="GO" id="GO:0070979">
    <property type="term" value="P:protein K11-linked ubiquitination"/>
    <property type="evidence" value="ECO:0007669"/>
    <property type="project" value="TreeGrafter"/>
</dbReference>
<dbReference type="EnsemblMetazoa" id="CLYHEMT022297.2">
    <property type="protein sequence ID" value="CLYHEMP022297.2"/>
    <property type="gene ID" value="CLYHEMG022297"/>
</dbReference>
<evidence type="ECO:0000313" key="6">
    <source>
        <dbReference type="Proteomes" id="UP000594262"/>
    </source>
</evidence>
<dbReference type="InterPro" id="IPR024990">
    <property type="entry name" value="Apc1"/>
</dbReference>
<dbReference type="Gene3D" id="1.25.10.10">
    <property type="entry name" value="Leucine-rich Repeat Variant"/>
    <property type="match status" value="1"/>
</dbReference>
<proteinExistence type="inferred from homology"/>
<dbReference type="PANTHER" id="PTHR12827">
    <property type="entry name" value="MEIOTIC CHECKPOINT REGULATOR TSG24 FAMILY MEMBER"/>
    <property type="match status" value="1"/>
</dbReference>
<keyword evidence="2" id="KW-0132">Cell division</keyword>
<protein>
    <recommendedName>
        <fullName evidence="7">Anaphase-promoting complex subunit 1</fullName>
    </recommendedName>
</protein>
<dbReference type="GO" id="GO:0060090">
    <property type="term" value="F:molecular adaptor activity"/>
    <property type="evidence" value="ECO:0007669"/>
    <property type="project" value="TreeGrafter"/>
</dbReference>